<organism evidence="11 12">
    <name type="scientific">Euplotes crassus</name>
    <dbReference type="NCBI Taxonomy" id="5936"/>
    <lineage>
        <taxon>Eukaryota</taxon>
        <taxon>Sar</taxon>
        <taxon>Alveolata</taxon>
        <taxon>Ciliophora</taxon>
        <taxon>Intramacronucleata</taxon>
        <taxon>Spirotrichea</taxon>
        <taxon>Hypotrichia</taxon>
        <taxon>Euplotida</taxon>
        <taxon>Euplotidae</taxon>
        <taxon>Moneuplotes</taxon>
    </lineage>
</organism>
<feature type="transmembrane region" description="Helical" evidence="9">
    <location>
        <begin position="499"/>
        <end position="521"/>
    </location>
</feature>
<dbReference type="InterPro" id="IPR026082">
    <property type="entry name" value="ABCA"/>
</dbReference>
<dbReference type="EMBL" id="CAMPGE010022317">
    <property type="protein sequence ID" value="CAI2380366.1"/>
    <property type="molecule type" value="Genomic_DNA"/>
</dbReference>
<evidence type="ECO:0000256" key="5">
    <source>
        <dbReference type="ARBA" id="ARBA00022840"/>
    </source>
</evidence>
<feature type="transmembrane region" description="Helical" evidence="9">
    <location>
        <begin position="572"/>
        <end position="589"/>
    </location>
</feature>
<dbReference type="GO" id="GO:0005319">
    <property type="term" value="F:lipid transporter activity"/>
    <property type="evidence" value="ECO:0007669"/>
    <property type="project" value="TreeGrafter"/>
</dbReference>
<evidence type="ECO:0000256" key="3">
    <source>
        <dbReference type="ARBA" id="ARBA00022692"/>
    </source>
</evidence>
<evidence type="ECO:0000256" key="6">
    <source>
        <dbReference type="ARBA" id="ARBA00022989"/>
    </source>
</evidence>
<accession>A0AAD1XW36</accession>
<evidence type="ECO:0000256" key="8">
    <source>
        <dbReference type="SAM" id="MobiDB-lite"/>
    </source>
</evidence>
<dbReference type="AlphaFoldDB" id="A0AAD1XW36"/>
<keyword evidence="2" id="KW-0813">Transport</keyword>
<keyword evidence="12" id="KW-1185">Reference proteome</keyword>
<comment type="subcellular location">
    <subcellularLocation>
        <location evidence="1">Membrane</location>
        <topology evidence="1">Multi-pass membrane protein</topology>
    </subcellularLocation>
</comment>
<dbReference type="CDD" id="cd03263">
    <property type="entry name" value="ABC_subfamily_A"/>
    <property type="match status" value="1"/>
</dbReference>
<evidence type="ECO:0000256" key="2">
    <source>
        <dbReference type="ARBA" id="ARBA00022448"/>
    </source>
</evidence>
<sequence>MSNKKTDKNSDDENWENFIRYNVDNNDQEDIESPVKRRYGKKLDSTMDIEEGSQDEESNSEEEYDQDLSKSVKYVSSCCTYIRDSIEKYTKLISFASHTTLLLNKNAILARRNKSQIFYLGCVPMLLLWLVRFFQTLADDFTDYRVVDHPINQLDHIERCIHESEQCVTVGYGIIGDAKEKSGKYNWIHNSMKHLAKLNNLKFGEDVKMISLGNSLDFRAYIDKNLNKTLFGVLFCTTDWSTKMDVSNTTFSEYSDYEEVGFSVPCTSGNPDRQMYMYSVVYNYSLIPYGLETLTDAYRWNSLTTIKNSVDNGILRELHKQKTGSYKNAPEIVVSESRYPSLPDRAHDGFDASAVFGSLYFFVPSLTIFSTIFSLLLREKVLKLRVGLHVFGLSSASHWTAWVITAVAYSCIPAIIFPLFGDYLGMGVFANSPYLMTFMLFFICSFSMTTVAFFGSTVVGDETTGYVFSFVIILFSVLLLIVLHNPITAYFIFFNNNSAWWVKYVCEIFQLIPAFNFVLLYGMISRIACNHFDGGAMMQIQARRVTWNDLFVKPTGSFAMGEKYLVPCPMDLLVRICINMVIYSILTWYCDHIMPNNRGRTHSYFFFCKFSYWFGKSKKSLNETNSKRRRRLSSIEPYELKQGTCKNSYIEEKRQIQEDESKDVECEGLRINGLTKVYRKYPLGCKSTSDLKALRGVYFEARDGELLSILGHNGAGKTTLINILTGQLNPSGGDARVGNLKISKDMEIIRKDLGIVPQFDILWERMTVEEHLRLFCHLKEIPEKLINNMIKSTLIDVGLQNQADNEVRTLSGGMKRRLSIAISGLGNPKIIIMDEPTTGLDPVSRRKVWELIQKLKKDRVVILTTHSMEEADILSDKIVIIASGKIRCLGTQLSLKHEFGEGYTVSLNCDLENCELIKRKIAEFIPECTLKEENGGSLKFSIPSEKMTSSRAFFSLLGNTSKNKLPEVNYDDCPEVVPASREIRSIDDIKPYIHDCGISHTTLEEVFLRVTKEK</sequence>
<keyword evidence="7 9" id="KW-0472">Membrane</keyword>
<dbReference type="GO" id="GO:0005524">
    <property type="term" value="F:ATP binding"/>
    <property type="evidence" value="ECO:0007669"/>
    <property type="project" value="UniProtKB-KW"/>
</dbReference>
<feature type="transmembrane region" description="Helical" evidence="9">
    <location>
        <begin position="399"/>
        <end position="421"/>
    </location>
</feature>
<dbReference type="GO" id="GO:0016887">
    <property type="term" value="F:ATP hydrolysis activity"/>
    <property type="evidence" value="ECO:0007669"/>
    <property type="project" value="InterPro"/>
</dbReference>
<dbReference type="SUPFAM" id="SSF52540">
    <property type="entry name" value="P-loop containing nucleoside triphosphate hydrolases"/>
    <property type="match status" value="1"/>
</dbReference>
<reference evidence="11" key="1">
    <citation type="submission" date="2023-07" db="EMBL/GenBank/DDBJ databases">
        <authorList>
            <consortium name="AG Swart"/>
            <person name="Singh M."/>
            <person name="Singh A."/>
            <person name="Seah K."/>
            <person name="Emmerich C."/>
        </authorList>
    </citation>
    <scope>NUCLEOTIDE SEQUENCE</scope>
    <source>
        <strain evidence="11">DP1</strain>
    </source>
</reference>
<evidence type="ECO:0000256" key="1">
    <source>
        <dbReference type="ARBA" id="ARBA00004141"/>
    </source>
</evidence>
<dbReference type="SMART" id="SM00382">
    <property type="entry name" value="AAA"/>
    <property type="match status" value="1"/>
</dbReference>
<dbReference type="PANTHER" id="PTHR19229">
    <property type="entry name" value="ATP-BINDING CASSETTE TRANSPORTER SUBFAMILY A ABCA"/>
    <property type="match status" value="1"/>
</dbReference>
<keyword evidence="4" id="KW-0547">Nucleotide-binding</keyword>
<dbReference type="GO" id="GO:0016020">
    <property type="term" value="C:membrane"/>
    <property type="evidence" value="ECO:0007669"/>
    <property type="project" value="UniProtKB-SubCell"/>
</dbReference>
<dbReference type="FunFam" id="3.40.50.300:FF:000665">
    <property type="entry name" value="ABC transporter A family member 2"/>
    <property type="match status" value="1"/>
</dbReference>
<feature type="domain" description="ABC transporter" evidence="10">
    <location>
        <begin position="669"/>
        <end position="908"/>
    </location>
</feature>
<dbReference type="PROSITE" id="PS50893">
    <property type="entry name" value="ABC_TRANSPORTER_2"/>
    <property type="match status" value="1"/>
</dbReference>
<keyword evidence="5" id="KW-0067">ATP-binding</keyword>
<dbReference type="Proteomes" id="UP001295684">
    <property type="component" value="Unassembled WGS sequence"/>
</dbReference>
<dbReference type="Pfam" id="PF00005">
    <property type="entry name" value="ABC_tran"/>
    <property type="match status" value="1"/>
</dbReference>
<feature type="transmembrane region" description="Helical" evidence="9">
    <location>
        <begin position="433"/>
        <end position="454"/>
    </location>
</feature>
<evidence type="ECO:0000256" key="9">
    <source>
        <dbReference type="SAM" id="Phobius"/>
    </source>
</evidence>
<evidence type="ECO:0000256" key="4">
    <source>
        <dbReference type="ARBA" id="ARBA00022741"/>
    </source>
</evidence>
<evidence type="ECO:0000313" key="11">
    <source>
        <dbReference type="EMBL" id="CAI2380366.1"/>
    </source>
</evidence>
<dbReference type="InterPro" id="IPR003439">
    <property type="entry name" value="ABC_transporter-like_ATP-bd"/>
</dbReference>
<feature type="compositionally biased region" description="Acidic residues" evidence="8">
    <location>
        <begin position="47"/>
        <end position="65"/>
    </location>
</feature>
<protein>
    <recommendedName>
        <fullName evidence="10">ABC transporter domain-containing protein</fullName>
    </recommendedName>
</protein>
<comment type="caution">
    <text evidence="11">The sequence shown here is derived from an EMBL/GenBank/DDBJ whole genome shotgun (WGS) entry which is preliminary data.</text>
</comment>
<dbReference type="InterPro" id="IPR027417">
    <property type="entry name" value="P-loop_NTPase"/>
</dbReference>
<gene>
    <name evidence="11" type="ORF">ECRASSUSDP1_LOCUS21800</name>
</gene>
<dbReference type="InterPro" id="IPR003593">
    <property type="entry name" value="AAA+_ATPase"/>
</dbReference>
<proteinExistence type="predicted"/>
<dbReference type="GO" id="GO:0140359">
    <property type="term" value="F:ABC-type transporter activity"/>
    <property type="evidence" value="ECO:0007669"/>
    <property type="project" value="InterPro"/>
</dbReference>
<evidence type="ECO:0000259" key="10">
    <source>
        <dbReference type="PROSITE" id="PS50893"/>
    </source>
</evidence>
<dbReference type="Pfam" id="PF12698">
    <property type="entry name" value="ABC2_membrane_3"/>
    <property type="match status" value="1"/>
</dbReference>
<keyword evidence="3 9" id="KW-0812">Transmembrane</keyword>
<feature type="transmembrane region" description="Helical" evidence="9">
    <location>
        <begin position="466"/>
        <end position="493"/>
    </location>
</feature>
<evidence type="ECO:0000313" key="12">
    <source>
        <dbReference type="Proteomes" id="UP001295684"/>
    </source>
</evidence>
<evidence type="ECO:0000256" key="7">
    <source>
        <dbReference type="ARBA" id="ARBA00023136"/>
    </source>
</evidence>
<dbReference type="InterPro" id="IPR013525">
    <property type="entry name" value="ABC2_TM"/>
</dbReference>
<dbReference type="Gene3D" id="3.40.50.300">
    <property type="entry name" value="P-loop containing nucleotide triphosphate hydrolases"/>
    <property type="match status" value="1"/>
</dbReference>
<feature type="transmembrane region" description="Helical" evidence="9">
    <location>
        <begin position="117"/>
        <end position="134"/>
    </location>
</feature>
<keyword evidence="6 9" id="KW-1133">Transmembrane helix</keyword>
<name>A0AAD1XW36_EUPCR</name>
<dbReference type="PANTHER" id="PTHR19229:SF263">
    <property type="entry name" value="CHROMOSOME UNDETERMINED SCAFFOLD_17, WHOLE GENOME SHOTGUN SEQUENCE"/>
    <property type="match status" value="1"/>
</dbReference>
<feature type="region of interest" description="Disordered" evidence="8">
    <location>
        <begin position="19"/>
        <end position="65"/>
    </location>
</feature>
<feature type="transmembrane region" description="Helical" evidence="9">
    <location>
        <begin position="359"/>
        <end position="378"/>
    </location>
</feature>